<dbReference type="PANTHER" id="PTHR30203">
    <property type="entry name" value="OUTER MEMBRANE CATION EFFLUX PROTEIN"/>
    <property type="match status" value="1"/>
</dbReference>
<organism evidence="3 4">
    <name type="scientific">Dokdonella soli</name>
    <dbReference type="NCBI Taxonomy" id="529810"/>
    <lineage>
        <taxon>Bacteria</taxon>
        <taxon>Pseudomonadati</taxon>
        <taxon>Pseudomonadota</taxon>
        <taxon>Gammaproteobacteria</taxon>
        <taxon>Lysobacterales</taxon>
        <taxon>Rhodanobacteraceae</taxon>
        <taxon>Dokdonella</taxon>
    </lineage>
</organism>
<evidence type="ECO:0000256" key="1">
    <source>
        <dbReference type="ARBA" id="ARBA00007613"/>
    </source>
</evidence>
<name>A0ABN1IBH7_9GAMM</name>
<dbReference type="Gene3D" id="1.20.1600.10">
    <property type="entry name" value="Outer membrane efflux proteins (OEP)"/>
    <property type="match status" value="1"/>
</dbReference>
<dbReference type="EMBL" id="BAAAEU010000001">
    <property type="protein sequence ID" value="GAA0704675.1"/>
    <property type="molecule type" value="Genomic_DNA"/>
</dbReference>
<keyword evidence="2" id="KW-0732">Signal</keyword>
<dbReference type="SUPFAM" id="SSF56954">
    <property type="entry name" value="Outer membrane efflux proteins (OEP)"/>
    <property type="match status" value="1"/>
</dbReference>
<dbReference type="InterPro" id="IPR003423">
    <property type="entry name" value="OMP_efflux"/>
</dbReference>
<comment type="similarity">
    <text evidence="1">Belongs to the outer membrane factor (OMF) (TC 1.B.17) family.</text>
</comment>
<comment type="caution">
    <text evidence="3">The sequence shown here is derived from an EMBL/GenBank/DDBJ whole genome shotgun (WGS) entry which is preliminary data.</text>
</comment>
<feature type="signal peptide" evidence="2">
    <location>
        <begin position="1"/>
        <end position="19"/>
    </location>
</feature>
<protein>
    <submittedName>
        <fullName evidence="3">TolC family protein</fullName>
    </submittedName>
</protein>
<reference evidence="3 4" key="1">
    <citation type="journal article" date="2019" name="Int. J. Syst. Evol. Microbiol.">
        <title>The Global Catalogue of Microorganisms (GCM) 10K type strain sequencing project: providing services to taxonomists for standard genome sequencing and annotation.</title>
        <authorList>
            <consortium name="The Broad Institute Genomics Platform"/>
            <consortium name="The Broad Institute Genome Sequencing Center for Infectious Disease"/>
            <person name="Wu L."/>
            <person name="Ma J."/>
        </authorList>
    </citation>
    <scope>NUCLEOTIDE SEQUENCE [LARGE SCALE GENOMIC DNA]</scope>
    <source>
        <strain evidence="3 4">JCM 15421</strain>
    </source>
</reference>
<gene>
    <name evidence="3" type="ORF">GCM10009105_01660</name>
</gene>
<dbReference type="InterPro" id="IPR010131">
    <property type="entry name" value="MdtP/NodT-like"/>
</dbReference>
<evidence type="ECO:0000313" key="4">
    <source>
        <dbReference type="Proteomes" id="UP001501523"/>
    </source>
</evidence>
<evidence type="ECO:0000256" key="2">
    <source>
        <dbReference type="SAM" id="SignalP"/>
    </source>
</evidence>
<proteinExistence type="inferred from homology"/>
<feature type="chain" id="PRO_5045783853" evidence="2">
    <location>
        <begin position="20"/>
        <end position="477"/>
    </location>
</feature>
<accession>A0ABN1IBH7</accession>
<dbReference type="RefSeq" id="WP_343786166.1">
    <property type="nucleotide sequence ID" value="NZ_BAAAEU010000001.1"/>
</dbReference>
<dbReference type="Proteomes" id="UP001501523">
    <property type="component" value="Unassembled WGS sequence"/>
</dbReference>
<keyword evidence="4" id="KW-1185">Reference proteome</keyword>
<sequence length="477" mass="51843">MRKTHLAALAVLWLCGAHATDVVTGTNIRNALAAPPSTTANPYAGFGAPLDSWKVDASEPAEQSLSWPTFIHEVLEANLDYAAARYNVDMAAADAAAARLLPNPTLSLNGNRDLTFHDKIGIGNDGRPARLRQVESKTYGLDEVIETGGKRKWRTKVADQTLRAAAATLDDFLRNLKLDAASAYADTLAAQDNVDRLRIAAGFLADLSRAQEHRYSAGDIGKPDLTQTRLEELQFSNDLRKAEADAEQARFALSTFLGRNRGRTKFNVVGTLKLKPHSYDVDATISEMLKQRPDLVALRHARDAATSGVQLAKAARIPNVDLGLSYTHNGAVAINHPINPTPAFNALTLNVSVPIPLFDQGQYGVRKAFAASDQAETQLASAELKAEVGLRTADAQYRAALERVVKFQENVLKSADELLAAKRYSYQRGASTLLELLDAQRSANETRQAYESALADAAQALIELERASGIDQRIDFQ</sequence>
<dbReference type="PANTHER" id="PTHR30203:SF24">
    <property type="entry name" value="BLR4935 PROTEIN"/>
    <property type="match status" value="1"/>
</dbReference>
<dbReference type="Pfam" id="PF02321">
    <property type="entry name" value="OEP"/>
    <property type="match status" value="2"/>
</dbReference>
<evidence type="ECO:0000313" key="3">
    <source>
        <dbReference type="EMBL" id="GAA0704675.1"/>
    </source>
</evidence>